<sequence>MKSSYSNHSQRWQDNPLPVSETLREVGPKLIATPNSSAPDPGAPEPAAPRKRKALTFLQALGVTLSALWLCAYLVLRAYYINLNGWLAPFAILLFVAELHSIGHLSGMLYSLWPRTYESWPHPNRSRLLRCNLFVCVCGEPPEVVKDTILAAQEAARVFNATNHPIHAARVVVLNDGKVAAKDNWREIERICDSLGVKHIARTTPGGFKAGNINNGLVETPTDDPQNTLDVIFDSDFCALPHFLLEITKPFIDETIDWVQTPQRYQNEKTWVAKASAAHQIFFFEHICPAKGYDNALFLCGTNFAIRRSALDLVGGIETEFITEDYATSLNLHIIGRRGVFLPEVLALGMAPTSLKQYFTQQRRWSKGSFDTSKAYLKELLFGSMTWKQKYHYLLSATYYLIGLRDLILMMAPVPYLFFGISLIRANSLSFLLFIYLPMVIPNFILYLKMFRYPVKSLVLDVVSFPVFTSAFFQSLFGQKLGFVVTIKKYEKENPFAVYKTQTCVALLLITGLIYSATHFPFKGLGMGINYWWAVFNATFLVIGFLLIARENMSWGVWESGDKEKGSEEETANSATTPLEIEPAKPPRLELVPMQPMPEPAKSHAISSDDSKDLRAEEKAEVRKEEAFVERFKRTRSSREEVFGEYKLPR</sequence>
<keyword evidence="10" id="KW-1185">Reference proteome</keyword>
<feature type="compositionally biased region" description="Basic and acidic residues" evidence="7">
    <location>
        <begin position="607"/>
        <end position="620"/>
    </location>
</feature>
<feature type="transmembrane region" description="Helical" evidence="8">
    <location>
        <begin position="86"/>
        <end position="113"/>
    </location>
</feature>
<dbReference type="PANTHER" id="PTHR43867">
    <property type="entry name" value="CELLULOSE SYNTHASE CATALYTIC SUBUNIT A [UDP-FORMING]"/>
    <property type="match status" value="1"/>
</dbReference>
<dbReference type="RefSeq" id="WP_105483116.1">
    <property type="nucleotide sequence ID" value="NZ_NIGF01000005.1"/>
</dbReference>
<keyword evidence="2" id="KW-0328">Glycosyltransferase</keyword>
<feature type="transmembrane region" description="Helical" evidence="8">
    <location>
        <begin position="60"/>
        <end position="80"/>
    </location>
</feature>
<keyword evidence="5 8" id="KW-1133">Transmembrane helix</keyword>
<reference evidence="9 10" key="1">
    <citation type="journal article" date="2018" name="Syst. Appl. Microbiol.">
        <title>Abditibacterium utsteinense sp. nov., the first cultivated member of candidate phylum FBP, isolated from ice-free Antarctic soil samples.</title>
        <authorList>
            <person name="Tahon G."/>
            <person name="Tytgat B."/>
            <person name="Lebbe L."/>
            <person name="Carlier A."/>
            <person name="Willems A."/>
        </authorList>
    </citation>
    <scope>NUCLEOTIDE SEQUENCE [LARGE SCALE GENOMIC DNA]</scope>
    <source>
        <strain evidence="9 10">LMG 29911</strain>
    </source>
</reference>
<dbReference type="OrthoDB" id="9806824at2"/>
<evidence type="ECO:0000313" key="10">
    <source>
        <dbReference type="Proteomes" id="UP000237684"/>
    </source>
</evidence>
<comment type="caution">
    <text evidence="9">The sequence shown here is derived from an EMBL/GenBank/DDBJ whole genome shotgun (WGS) entry which is preliminary data.</text>
</comment>
<dbReference type="PANTHER" id="PTHR43867:SF2">
    <property type="entry name" value="CELLULOSE SYNTHASE CATALYTIC SUBUNIT A [UDP-FORMING]"/>
    <property type="match status" value="1"/>
</dbReference>
<evidence type="ECO:0000256" key="6">
    <source>
        <dbReference type="ARBA" id="ARBA00023136"/>
    </source>
</evidence>
<dbReference type="EMBL" id="NIGF01000005">
    <property type="protein sequence ID" value="PQV64320.1"/>
    <property type="molecule type" value="Genomic_DNA"/>
</dbReference>
<dbReference type="SUPFAM" id="SSF53448">
    <property type="entry name" value="Nucleotide-diphospho-sugar transferases"/>
    <property type="match status" value="1"/>
</dbReference>
<dbReference type="InterPro" id="IPR029044">
    <property type="entry name" value="Nucleotide-diphossugar_trans"/>
</dbReference>
<feature type="transmembrane region" description="Helical" evidence="8">
    <location>
        <begin position="497"/>
        <end position="517"/>
    </location>
</feature>
<evidence type="ECO:0000313" key="9">
    <source>
        <dbReference type="EMBL" id="PQV64320.1"/>
    </source>
</evidence>
<dbReference type="GO" id="GO:0016758">
    <property type="term" value="F:hexosyltransferase activity"/>
    <property type="evidence" value="ECO:0007669"/>
    <property type="project" value="TreeGrafter"/>
</dbReference>
<feature type="region of interest" description="Disordered" evidence="7">
    <location>
        <begin position="560"/>
        <end position="620"/>
    </location>
</feature>
<protein>
    <submittedName>
        <fullName evidence="9">Glycosyltransferase, catalytic subunit of cellulose synthase and poly-beta-1,6-N-acetylglucosamine synthase</fullName>
    </submittedName>
</protein>
<keyword evidence="4 8" id="KW-0812">Transmembrane</keyword>
<evidence type="ECO:0000256" key="1">
    <source>
        <dbReference type="ARBA" id="ARBA00004141"/>
    </source>
</evidence>
<name>A0A2S8SU57_9BACT</name>
<gene>
    <name evidence="9" type="ORF">B1R32_1051</name>
</gene>
<evidence type="ECO:0000256" key="2">
    <source>
        <dbReference type="ARBA" id="ARBA00022676"/>
    </source>
</evidence>
<dbReference type="Gene3D" id="3.90.550.10">
    <property type="entry name" value="Spore Coat Polysaccharide Biosynthesis Protein SpsA, Chain A"/>
    <property type="match status" value="1"/>
</dbReference>
<dbReference type="Proteomes" id="UP000237684">
    <property type="component" value="Unassembled WGS sequence"/>
</dbReference>
<evidence type="ECO:0000256" key="4">
    <source>
        <dbReference type="ARBA" id="ARBA00022692"/>
    </source>
</evidence>
<proteinExistence type="predicted"/>
<organism evidence="9 10">
    <name type="scientific">Abditibacterium utsteinense</name>
    <dbReference type="NCBI Taxonomy" id="1960156"/>
    <lineage>
        <taxon>Bacteria</taxon>
        <taxon>Pseudomonadati</taxon>
        <taxon>Abditibacteriota</taxon>
        <taxon>Abditibacteriia</taxon>
        <taxon>Abditibacteriales</taxon>
        <taxon>Abditibacteriaceae</taxon>
        <taxon>Abditibacterium</taxon>
    </lineage>
</organism>
<evidence type="ECO:0000256" key="8">
    <source>
        <dbReference type="SAM" id="Phobius"/>
    </source>
</evidence>
<keyword evidence="6 8" id="KW-0472">Membrane</keyword>
<comment type="subcellular location">
    <subcellularLocation>
        <location evidence="1">Membrane</location>
        <topology evidence="1">Multi-pass membrane protein</topology>
    </subcellularLocation>
</comment>
<dbReference type="InterPro" id="IPR050321">
    <property type="entry name" value="Glycosyltr_2/OpgH_subfam"/>
</dbReference>
<evidence type="ECO:0000256" key="3">
    <source>
        <dbReference type="ARBA" id="ARBA00022679"/>
    </source>
</evidence>
<dbReference type="GO" id="GO:0005886">
    <property type="term" value="C:plasma membrane"/>
    <property type="evidence" value="ECO:0007669"/>
    <property type="project" value="TreeGrafter"/>
</dbReference>
<keyword evidence="3 9" id="KW-0808">Transferase</keyword>
<evidence type="ECO:0000256" key="7">
    <source>
        <dbReference type="SAM" id="MobiDB-lite"/>
    </source>
</evidence>
<dbReference type="AlphaFoldDB" id="A0A2S8SU57"/>
<evidence type="ECO:0000256" key="5">
    <source>
        <dbReference type="ARBA" id="ARBA00022989"/>
    </source>
</evidence>
<feature type="transmembrane region" description="Helical" evidence="8">
    <location>
        <begin position="529"/>
        <end position="549"/>
    </location>
</feature>
<dbReference type="InParanoid" id="A0A2S8SU57"/>
<dbReference type="Pfam" id="PF13641">
    <property type="entry name" value="Glyco_tranf_2_3"/>
    <property type="match status" value="1"/>
</dbReference>
<feature type="transmembrane region" description="Helical" evidence="8">
    <location>
        <begin position="458"/>
        <end position="477"/>
    </location>
</feature>
<accession>A0A2S8SU57</accession>